<accession>A0A1H7CQJ6</accession>
<dbReference type="EMBL" id="FNZE01000030">
    <property type="protein sequence ID" value="SEJ91899.1"/>
    <property type="molecule type" value="Genomic_DNA"/>
</dbReference>
<evidence type="ECO:0000313" key="1">
    <source>
        <dbReference type="EMBL" id="SEJ91899.1"/>
    </source>
</evidence>
<feature type="non-terminal residue" evidence="1">
    <location>
        <position position="31"/>
    </location>
</feature>
<organism evidence="1 2">
    <name type="scientific">Pseudomonas linyingensis</name>
    <dbReference type="NCBI Taxonomy" id="915471"/>
    <lineage>
        <taxon>Bacteria</taxon>
        <taxon>Pseudomonadati</taxon>
        <taxon>Pseudomonadota</taxon>
        <taxon>Gammaproteobacteria</taxon>
        <taxon>Pseudomonadales</taxon>
        <taxon>Pseudomonadaceae</taxon>
        <taxon>Pseudomonas</taxon>
    </lineage>
</organism>
<proteinExistence type="predicted"/>
<reference evidence="2" key="1">
    <citation type="submission" date="2016-10" db="EMBL/GenBank/DDBJ databases">
        <authorList>
            <person name="Varghese N."/>
            <person name="Submissions S."/>
        </authorList>
    </citation>
    <scope>NUCLEOTIDE SEQUENCE [LARGE SCALE GENOMIC DNA]</scope>
    <source>
        <strain evidence="2">LMG 25967</strain>
    </source>
</reference>
<evidence type="ECO:0000313" key="2">
    <source>
        <dbReference type="Proteomes" id="UP000242930"/>
    </source>
</evidence>
<sequence>MSVTQQTLEQLAAALRGAEASGVAVEPLREL</sequence>
<gene>
    <name evidence="1" type="ORF">SAMN05216201_13018</name>
</gene>
<dbReference type="Proteomes" id="UP000242930">
    <property type="component" value="Unassembled WGS sequence"/>
</dbReference>
<keyword evidence="2" id="KW-1185">Reference proteome</keyword>
<name>A0A1H7CQJ6_9PSED</name>
<dbReference type="AlphaFoldDB" id="A0A1H7CQJ6"/>
<protein>
    <submittedName>
        <fullName evidence="1">2-keto-4-pentenoate hydratase</fullName>
    </submittedName>
</protein>